<evidence type="ECO:0000259" key="1">
    <source>
        <dbReference type="Pfam" id="PF13575"/>
    </source>
</evidence>
<dbReference type="NCBIfam" id="TIGR03897">
    <property type="entry name" value="lanti_2_LanM"/>
    <property type="match status" value="1"/>
</dbReference>
<dbReference type="Gene3D" id="1.50.10.20">
    <property type="match status" value="1"/>
</dbReference>
<dbReference type="CDD" id="cd04792">
    <property type="entry name" value="LanM-like"/>
    <property type="match status" value="1"/>
</dbReference>
<proteinExistence type="predicted"/>
<dbReference type="Pfam" id="PF05147">
    <property type="entry name" value="LANC_like"/>
    <property type="match status" value="1"/>
</dbReference>
<protein>
    <submittedName>
        <fullName evidence="2">Type 2 lantibiotic biosynthesis protein LanM</fullName>
    </submittedName>
</protein>
<dbReference type="Proteomes" id="UP000587527">
    <property type="component" value="Unassembled WGS sequence"/>
</dbReference>
<name>A0A841BQG3_9ACTN</name>
<dbReference type="EMBL" id="JACHMN010000002">
    <property type="protein sequence ID" value="MBB5869060.1"/>
    <property type="molecule type" value="Genomic_DNA"/>
</dbReference>
<organism evidence="2 3">
    <name type="scientific">Allocatelliglobosispora scoriae</name>
    <dbReference type="NCBI Taxonomy" id="643052"/>
    <lineage>
        <taxon>Bacteria</taxon>
        <taxon>Bacillati</taxon>
        <taxon>Actinomycetota</taxon>
        <taxon>Actinomycetes</taxon>
        <taxon>Micromonosporales</taxon>
        <taxon>Micromonosporaceae</taxon>
        <taxon>Allocatelliglobosispora</taxon>
    </lineage>
</organism>
<gene>
    <name evidence="2" type="ORF">F4553_002439</name>
</gene>
<feature type="domain" description="Lantibiotic biosynthesis protein dehydration" evidence="1">
    <location>
        <begin position="278"/>
        <end position="554"/>
    </location>
</feature>
<comment type="caution">
    <text evidence="2">The sequence shown here is derived from an EMBL/GenBank/DDBJ whole genome shotgun (WGS) entry which is preliminary data.</text>
</comment>
<evidence type="ECO:0000313" key="3">
    <source>
        <dbReference type="Proteomes" id="UP000587527"/>
    </source>
</evidence>
<dbReference type="PRINTS" id="PR01955">
    <property type="entry name" value="LANCFRANKIA"/>
</dbReference>
<dbReference type="InterPro" id="IPR017146">
    <property type="entry name" value="Lanti_2_LanM"/>
</dbReference>
<keyword evidence="3" id="KW-1185">Reference proteome</keyword>
<reference evidence="2 3" key="1">
    <citation type="submission" date="2020-08" db="EMBL/GenBank/DDBJ databases">
        <title>Sequencing the genomes of 1000 actinobacteria strains.</title>
        <authorList>
            <person name="Klenk H.-P."/>
        </authorList>
    </citation>
    <scope>NUCLEOTIDE SEQUENCE [LARGE SCALE GENOMIC DNA]</scope>
    <source>
        <strain evidence="2 3">DSM 45362</strain>
    </source>
</reference>
<dbReference type="SUPFAM" id="SSF158745">
    <property type="entry name" value="LanC-like"/>
    <property type="match status" value="1"/>
</dbReference>
<dbReference type="PRINTS" id="PR01950">
    <property type="entry name" value="LANCSUPER"/>
</dbReference>
<dbReference type="Pfam" id="PF13575">
    <property type="entry name" value="DUF4135"/>
    <property type="match status" value="2"/>
</dbReference>
<dbReference type="InterPro" id="IPR025410">
    <property type="entry name" value="Lant_dehyd"/>
</dbReference>
<dbReference type="SMART" id="SM01260">
    <property type="entry name" value="LANC_like"/>
    <property type="match status" value="1"/>
</dbReference>
<sequence>MSTDDTADFTASLGCLIEPALAGLAAQLRMIGGVTPGERDVLLDAVRESLRNTLHRKLARVLVLELNAARITGRLTAPTSAERWDEFIELTTDRSFWDSLVEHYPPMLDRVAVIVANRCAAALALAERLATDRDTLAELLGRPFGELAAATFGNGDSHRGGQAVAILRGHGGKIVYKPRSVRVDTALDALLGDLLDAPALARGVSERSEGAPQGAPGIVVARGVSERSEGAPQGAPGIVVARGVSERGEGAPQGAPGIVVARGVSERGEGAPQGALGRIRVPRVLDRGDYGWAAFAQHAYCGSEAELRHFYRGIGHWLAVMRLLGGCDLHAENVIAAGPIPMVIDCETLFTPDTPASPTGLGLAVDRAGELVDGTVLRTGLLPGRGLALGWRGVGASAVGGLPGQQPAGERPVLVDAGTDTAHIGMAPGEPEPSQNHPSPDPALGEHWDQVLAGFVELTDAMIALDKADRLVPMLARFADCPIRVVVRSTEAYAEIERMFWHPVSLHEPGPAIERAERILADMAQSVAGAPSDPAVIRAEIDDLLDGDVPFFATTPAHGRLTGPRGTHWFDEQDLAADALMRWRGADLVLERQVIQSALVSAYLNEGWLPTEETLLPPTVDLTGLDGRRRRVLATMMRRLAGEAIHGADGTVTWIAPVLNPTGWAVQPLSPDFYGGAPGVAIVVAAYQREVAAGRADPVADLDTLLDDVVRTMCLAEQKAAEDFTGYLDVRPPPLGAQIGLGGQIWSWLALDQLGAARDIALDRAVALTAQIPGAVEVDDEFSLMVGAAGSIVPLLALADRTGDERFQDLAIMLGERLVEVSREVALPTGAVGAIWPTLRWPAGLGGLAHGSTGIGWALARLALRTGQGRFADVARHAFAFEDLLWDPVELAWRDLREPERCSAAWCHGTVGIGLIAHDLQRRRFDGGGGSATIAFAAAKTAEVALGWNHTLCHGDFGAWELLDAVADTPLAPPGLDRTTLDAQLIGSIEQYGPVSGLARDAFTPGLLPGVGGVAYQLLRFDRGAGLPSVLVLGDAAPLPAGAATPGGDLR</sequence>
<dbReference type="PIRSF" id="PIRSF037228">
    <property type="entry name" value="Lant_mod_RumM"/>
    <property type="match status" value="1"/>
</dbReference>
<dbReference type="GO" id="GO:0031179">
    <property type="term" value="P:peptide modification"/>
    <property type="evidence" value="ECO:0007669"/>
    <property type="project" value="InterPro"/>
</dbReference>
<accession>A0A841BQG3</accession>
<evidence type="ECO:0000313" key="2">
    <source>
        <dbReference type="EMBL" id="MBB5869060.1"/>
    </source>
</evidence>
<dbReference type="RefSeq" id="WP_184835445.1">
    <property type="nucleotide sequence ID" value="NZ_JACHMN010000002.1"/>
</dbReference>
<dbReference type="AlphaFoldDB" id="A0A841BQG3"/>
<feature type="domain" description="Lantibiotic biosynthesis protein dehydration" evidence="1">
    <location>
        <begin position="104"/>
        <end position="194"/>
    </location>
</feature>
<dbReference type="InterPro" id="IPR007822">
    <property type="entry name" value="LANC-like"/>
</dbReference>